<comment type="similarity">
    <text evidence="1">Belongs to the EndA/NucM nuclease family.</text>
</comment>
<dbReference type="STRING" id="762983.HMPREF9444_00319"/>
<keyword evidence="2" id="KW-0540">Nuclease</keyword>
<evidence type="ECO:0000256" key="2">
    <source>
        <dbReference type="ARBA" id="ARBA00022722"/>
    </source>
</evidence>
<dbReference type="OrthoDB" id="9800417at2"/>
<evidence type="ECO:0000313" key="4">
    <source>
        <dbReference type="EMBL" id="EFY07826.1"/>
    </source>
</evidence>
<dbReference type="AlphaFoldDB" id="E8LI05"/>
<dbReference type="GO" id="GO:0016787">
    <property type="term" value="F:hydrolase activity"/>
    <property type="evidence" value="ECO:0007669"/>
    <property type="project" value="UniProtKB-KW"/>
</dbReference>
<organism evidence="4 5">
    <name type="scientific">Succinatimonas hippei (strain DSM 22608 / JCM 16073 / KCTC 15190 / YIT 12066)</name>
    <dbReference type="NCBI Taxonomy" id="762983"/>
    <lineage>
        <taxon>Bacteria</taxon>
        <taxon>Pseudomonadati</taxon>
        <taxon>Pseudomonadota</taxon>
        <taxon>Gammaproteobacteria</taxon>
        <taxon>Aeromonadales</taxon>
        <taxon>Succinivibrionaceae</taxon>
        <taxon>Succinatimonas</taxon>
    </lineage>
</organism>
<dbReference type="HOGENOM" id="CLU_070541_0_0_6"/>
<dbReference type="InterPro" id="IPR007346">
    <property type="entry name" value="Endonuclease-I"/>
</dbReference>
<proteinExistence type="inferred from homology"/>
<dbReference type="EMBL" id="AEVO01000013">
    <property type="protein sequence ID" value="EFY07826.1"/>
    <property type="molecule type" value="Genomic_DNA"/>
</dbReference>
<dbReference type="Proteomes" id="UP000018458">
    <property type="component" value="Unassembled WGS sequence"/>
</dbReference>
<keyword evidence="3" id="KW-0378">Hydrolase</keyword>
<dbReference type="PANTHER" id="PTHR33607">
    <property type="entry name" value="ENDONUCLEASE-1"/>
    <property type="match status" value="1"/>
</dbReference>
<accession>E8LI05</accession>
<dbReference type="PANTHER" id="PTHR33607:SF2">
    <property type="entry name" value="ENDONUCLEASE-1"/>
    <property type="match status" value="1"/>
</dbReference>
<comment type="caution">
    <text evidence="4">The sequence shown here is derived from an EMBL/GenBank/DDBJ whole genome shotgun (WGS) entry which is preliminary data.</text>
</comment>
<evidence type="ECO:0000256" key="3">
    <source>
        <dbReference type="ARBA" id="ARBA00022801"/>
    </source>
</evidence>
<evidence type="ECO:0000313" key="5">
    <source>
        <dbReference type="Proteomes" id="UP000018458"/>
    </source>
</evidence>
<keyword evidence="5" id="KW-1185">Reference proteome</keyword>
<dbReference type="RefSeq" id="WP_009142543.1">
    <property type="nucleotide sequence ID" value="NZ_GL830951.1"/>
</dbReference>
<evidence type="ECO:0000256" key="1">
    <source>
        <dbReference type="ARBA" id="ARBA00006429"/>
    </source>
</evidence>
<dbReference type="InterPro" id="IPR044925">
    <property type="entry name" value="His-Me_finger_sf"/>
</dbReference>
<name>E8LI05_SUCHY</name>
<sequence length="221" mass="25570">MLGGAAQAMDSFNAAKKILPSIYKQLDEPKSVYCGCDLNITRNRFSVDLKSCGYAVRKQPKRAARVEIEHIMPAWEFGHQLKCWQQGGRKNCSKNSKEFKEMEGDLHNLFPSVGEVNGDRSNYRFQLWNGKPYQYGKCEMLVDFKGRRAQPPERSRGLIARAYLYMVSHYEGLTLARQQRQLFEAWNKMYPPSENECLRNELIKKKQGNDNPFVTEKCVSK</sequence>
<reference evidence="4 5" key="1">
    <citation type="submission" date="2011-01" db="EMBL/GenBank/DDBJ databases">
        <authorList>
            <person name="Weinstock G."/>
            <person name="Sodergren E."/>
            <person name="Clifton S."/>
            <person name="Fulton L."/>
            <person name="Fulton B."/>
            <person name="Courtney L."/>
            <person name="Fronick C."/>
            <person name="Harrison M."/>
            <person name="Strong C."/>
            <person name="Farmer C."/>
            <person name="Delahaunty K."/>
            <person name="Markovic C."/>
            <person name="Hall O."/>
            <person name="Minx P."/>
            <person name="Tomlinson C."/>
            <person name="Mitreva M."/>
            <person name="Hou S."/>
            <person name="Chen J."/>
            <person name="Wollam A."/>
            <person name="Pepin K.H."/>
            <person name="Johnson M."/>
            <person name="Bhonagiri V."/>
            <person name="Zhang X."/>
            <person name="Suruliraj S."/>
            <person name="Warren W."/>
            <person name="Chinwalla A."/>
            <person name="Mardis E.R."/>
            <person name="Wilson R.K."/>
        </authorList>
    </citation>
    <scope>NUCLEOTIDE SEQUENCE [LARGE SCALE GENOMIC DNA]</scope>
    <source>
        <strain evidence="5">DSM 22608 / JCM 16073 / KCTC 15190 / YIT 12066</strain>
    </source>
</reference>
<dbReference type="Pfam" id="PF04231">
    <property type="entry name" value="Endonuclease_1"/>
    <property type="match status" value="1"/>
</dbReference>
<dbReference type="eggNOG" id="COG2356">
    <property type="taxonomic scope" value="Bacteria"/>
</dbReference>
<dbReference type="SUPFAM" id="SSF54060">
    <property type="entry name" value="His-Me finger endonucleases"/>
    <property type="match status" value="1"/>
</dbReference>
<gene>
    <name evidence="4" type="ORF">HMPREF9444_00319</name>
</gene>
<dbReference type="GO" id="GO:0004518">
    <property type="term" value="F:nuclease activity"/>
    <property type="evidence" value="ECO:0007669"/>
    <property type="project" value="UniProtKB-KW"/>
</dbReference>
<protein>
    <submittedName>
        <fullName evidence="4">Nuclease, EndA/NucM family</fullName>
    </submittedName>
</protein>